<dbReference type="PROSITE" id="PS51375">
    <property type="entry name" value="PPR"/>
    <property type="match status" value="5"/>
</dbReference>
<dbReference type="InterPro" id="IPR002885">
    <property type="entry name" value="PPR_rpt"/>
</dbReference>
<sequence length="376" mass="43266">MSFLSRVLRRTFSTAITPTPQPDSIRKIAAELYKERDLKRLVEKFKKSCEYSRFRTRGGIYEDIVRRLASAGRFRWIEEILEDQKKYDDISKEGFAARLIHLYGRSGMYEQAYKVFDEMPNKGLLSFNALMGACVNAKKFDKVDGFFKELPAKLSIEPDLVSYNTVIKAFCEMGSLDSARLMLDEMEKKGVQPDVITFNTLLHNFYKNGRVDDGEKIWGKMVEKNVEPDIRSYNAKLLGFATEKRMKEAVSFVEEMRSKGVKFDVFTFDYMITGFVNEGKLEEAKEWYGQIGENGCTPDKLTFKTLVPFVCEKGDLSFAIELCKEIFGRKKLVDDALLQRVVDDLVEASKIEDAKELVKLAKSNSYCRYKLNMPAE</sequence>
<dbReference type="GO" id="GO:0031930">
    <property type="term" value="P:mitochondria-nucleus signaling pathway"/>
    <property type="evidence" value="ECO:0007669"/>
    <property type="project" value="TreeGrafter"/>
</dbReference>
<dbReference type="PANTHER" id="PTHR47936:SF5">
    <property type="entry name" value="PENTACOTRIPEPTIDE-REPEAT REGION OF PRORP DOMAIN-CONTAINING PROTEIN"/>
    <property type="match status" value="1"/>
</dbReference>
<gene>
    <name evidence="4" type="ORF">HRI_005131700</name>
</gene>
<name>A0A9W7JJ03_HIBTR</name>
<organism evidence="4 5">
    <name type="scientific">Hibiscus trionum</name>
    <name type="common">Flower of an hour</name>
    <dbReference type="NCBI Taxonomy" id="183268"/>
    <lineage>
        <taxon>Eukaryota</taxon>
        <taxon>Viridiplantae</taxon>
        <taxon>Streptophyta</taxon>
        <taxon>Embryophyta</taxon>
        <taxon>Tracheophyta</taxon>
        <taxon>Spermatophyta</taxon>
        <taxon>Magnoliopsida</taxon>
        <taxon>eudicotyledons</taxon>
        <taxon>Gunneridae</taxon>
        <taxon>Pentapetalae</taxon>
        <taxon>rosids</taxon>
        <taxon>malvids</taxon>
        <taxon>Malvales</taxon>
        <taxon>Malvaceae</taxon>
        <taxon>Malvoideae</taxon>
        <taxon>Hibiscus</taxon>
    </lineage>
</organism>
<evidence type="ECO:0000313" key="5">
    <source>
        <dbReference type="Proteomes" id="UP001165190"/>
    </source>
</evidence>
<feature type="repeat" description="PPR" evidence="3">
    <location>
        <begin position="194"/>
        <end position="228"/>
    </location>
</feature>
<dbReference type="OrthoDB" id="185373at2759"/>
<accession>A0A9W7JJ03</accession>
<proteinExistence type="inferred from homology"/>
<comment type="similarity">
    <text evidence="1">Belongs to the PPR family. P subfamily.</text>
</comment>
<evidence type="ECO:0000256" key="3">
    <source>
        <dbReference type="PROSITE-ProRule" id="PRU00708"/>
    </source>
</evidence>
<keyword evidence="5" id="KW-1185">Reference proteome</keyword>
<evidence type="ECO:0000256" key="1">
    <source>
        <dbReference type="ARBA" id="ARBA00007626"/>
    </source>
</evidence>
<dbReference type="GO" id="GO:0009507">
    <property type="term" value="C:chloroplast"/>
    <property type="evidence" value="ECO:0007669"/>
    <property type="project" value="TreeGrafter"/>
</dbReference>
<feature type="repeat" description="PPR" evidence="3">
    <location>
        <begin position="92"/>
        <end position="126"/>
    </location>
</feature>
<evidence type="ECO:0000256" key="2">
    <source>
        <dbReference type="ARBA" id="ARBA00022737"/>
    </source>
</evidence>
<dbReference type="Pfam" id="PF01535">
    <property type="entry name" value="PPR"/>
    <property type="match status" value="2"/>
</dbReference>
<dbReference type="Gene3D" id="1.25.40.10">
    <property type="entry name" value="Tetratricopeptide repeat domain"/>
    <property type="match status" value="2"/>
</dbReference>
<reference evidence="4" key="1">
    <citation type="submission" date="2023-05" db="EMBL/GenBank/DDBJ databases">
        <title>Genome and transcriptome analyses reveal genes involved in the formation of fine ridges on petal epidermal cells in Hibiscus trionum.</title>
        <authorList>
            <person name="Koshimizu S."/>
            <person name="Masuda S."/>
            <person name="Ishii T."/>
            <person name="Shirasu K."/>
            <person name="Hoshino A."/>
            <person name="Arita M."/>
        </authorList>
    </citation>
    <scope>NUCLEOTIDE SEQUENCE</scope>
    <source>
        <strain evidence="4">Hamamatsu line</strain>
    </source>
</reference>
<dbReference type="AlphaFoldDB" id="A0A9W7JJ03"/>
<comment type="caution">
    <text evidence="4">The sequence shown here is derived from an EMBL/GenBank/DDBJ whole genome shotgun (WGS) entry which is preliminary data.</text>
</comment>
<dbReference type="EMBL" id="BSYR01000069">
    <property type="protein sequence ID" value="GMJ14625.1"/>
    <property type="molecule type" value="Genomic_DNA"/>
</dbReference>
<protein>
    <submittedName>
        <fullName evidence="4">Ribosomal Pentatricopeptide Repeat Protein 3b</fullName>
    </submittedName>
</protein>
<feature type="repeat" description="PPR" evidence="3">
    <location>
        <begin position="264"/>
        <end position="298"/>
    </location>
</feature>
<dbReference type="PANTHER" id="PTHR47936">
    <property type="entry name" value="PPR_LONG DOMAIN-CONTAINING PROTEIN"/>
    <property type="match status" value="1"/>
</dbReference>
<dbReference type="InterPro" id="IPR011990">
    <property type="entry name" value="TPR-like_helical_dom_sf"/>
</dbReference>
<dbReference type="Pfam" id="PF13041">
    <property type="entry name" value="PPR_2"/>
    <property type="match status" value="2"/>
</dbReference>
<evidence type="ECO:0000313" key="4">
    <source>
        <dbReference type="EMBL" id="GMJ14625.1"/>
    </source>
</evidence>
<dbReference type="GO" id="GO:0010019">
    <property type="term" value="P:chloroplast-nucleus signaling pathway"/>
    <property type="evidence" value="ECO:0007669"/>
    <property type="project" value="TreeGrafter"/>
</dbReference>
<feature type="repeat" description="PPR" evidence="3">
    <location>
        <begin position="159"/>
        <end position="193"/>
    </location>
</feature>
<dbReference type="NCBIfam" id="TIGR00756">
    <property type="entry name" value="PPR"/>
    <property type="match status" value="5"/>
</dbReference>
<keyword evidence="2" id="KW-0677">Repeat</keyword>
<dbReference type="Proteomes" id="UP001165190">
    <property type="component" value="Unassembled WGS sequence"/>
</dbReference>
<feature type="repeat" description="PPR" evidence="3">
    <location>
        <begin position="229"/>
        <end position="263"/>
    </location>
</feature>